<dbReference type="PANTHER" id="PTHR10644">
    <property type="entry name" value="DNA REPAIR/RNA PROCESSING CPSF FAMILY"/>
    <property type="match status" value="1"/>
</dbReference>
<accession>A0A1Y2FSJ9</accession>
<dbReference type="InterPro" id="IPR058543">
    <property type="entry name" value="Beta-prop_RSE1/DDB1/CPSF1_2nd"/>
</dbReference>
<reference evidence="10 11" key="1">
    <citation type="submission" date="2016-07" db="EMBL/GenBank/DDBJ databases">
        <title>Pervasive Adenine N6-methylation of Active Genes in Fungi.</title>
        <authorList>
            <consortium name="DOE Joint Genome Institute"/>
            <person name="Mondo S.J."/>
            <person name="Dannebaum R.O."/>
            <person name="Kuo R.C."/>
            <person name="Labutti K."/>
            <person name="Haridas S."/>
            <person name="Kuo A."/>
            <person name="Salamov A."/>
            <person name="Ahrendt S.R."/>
            <person name="Lipzen A."/>
            <person name="Sullivan W."/>
            <person name="Andreopoulos W.B."/>
            <person name="Clum A."/>
            <person name="Lindquist E."/>
            <person name="Daum C."/>
            <person name="Ramamoorthy G.K."/>
            <person name="Gryganskyi A."/>
            <person name="Culley D."/>
            <person name="Magnuson J.K."/>
            <person name="James T.Y."/>
            <person name="O'Malley M.A."/>
            <person name="Stajich J.E."/>
            <person name="Spatafora J.W."/>
            <person name="Visel A."/>
            <person name="Grigoriev I.V."/>
        </authorList>
    </citation>
    <scope>NUCLEOTIDE SEQUENCE [LARGE SCALE GENOMIC DNA]</scope>
    <source>
        <strain evidence="10 11">12-1054</strain>
    </source>
</reference>
<comment type="subcellular location">
    <subcellularLocation>
        <location evidence="1">Nucleus</location>
    </subcellularLocation>
</comment>
<evidence type="ECO:0000313" key="11">
    <source>
        <dbReference type="Proteomes" id="UP000193685"/>
    </source>
</evidence>
<dbReference type="FunFam" id="2.130.10.10:FF:000031">
    <property type="entry name" value="Splicing factor 3b subunit 3"/>
    <property type="match status" value="1"/>
</dbReference>
<dbReference type="GeneID" id="63785258"/>
<dbReference type="InterPro" id="IPR050358">
    <property type="entry name" value="RSE1/DDB1/CFT1"/>
</dbReference>
<keyword evidence="4" id="KW-0508">mRNA splicing</keyword>
<dbReference type="STRING" id="56484.A0A1Y2FSJ9"/>
<dbReference type="GO" id="GO:0006397">
    <property type="term" value="P:mRNA processing"/>
    <property type="evidence" value="ECO:0007669"/>
    <property type="project" value="UniProtKB-KW"/>
</dbReference>
<evidence type="ECO:0000259" key="7">
    <source>
        <dbReference type="Pfam" id="PF03178"/>
    </source>
</evidence>
<organism evidence="10 11">
    <name type="scientific">Protomyces lactucae-debilis</name>
    <dbReference type="NCBI Taxonomy" id="2754530"/>
    <lineage>
        <taxon>Eukaryota</taxon>
        <taxon>Fungi</taxon>
        <taxon>Dikarya</taxon>
        <taxon>Ascomycota</taxon>
        <taxon>Taphrinomycotina</taxon>
        <taxon>Taphrinomycetes</taxon>
        <taxon>Taphrinales</taxon>
        <taxon>Protomycetaceae</taxon>
        <taxon>Protomyces</taxon>
    </lineage>
</organism>
<proteinExistence type="inferred from homology"/>
<dbReference type="InterPro" id="IPR004871">
    <property type="entry name" value="RSE1/DDB1/CPSF1_C"/>
</dbReference>
<dbReference type="RefSeq" id="XP_040727348.1">
    <property type="nucleotide sequence ID" value="XM_040868659.1"/>
</dbReference>
<evidence type="ECO:0000256" key="6">
    <source>
        <dbReference type="ARBA" id="ARBA00038266"/>
    </source>
</evidence>
<evidence type="ECO:0000256" key="5">
    <source>
        <dbReference type="ARBA" id="ARBA00023242"/>
    </source>
</evidence>
<dbReference type="FunFam" id="2.130.10.10:FF:001143">
    <property type="entry name" value="Pre-mRNA-splicing factor rse-1, putative"/>
    <property type="match status" value="1"/>
</dbReference>
<dbReference type="GO" id="GO:0003676">
    <property type="term" value="F:nucleic acid binding"/>
    <property type="evidence" value="ECO:0007669"/>
    <property type="project" value="InterPro"/>
</dbReference>
<feature type="domain" description="RSE1/DDB1/CPSF1 first beta-propeller" evidence="8">
    <location>
        <begin position="26"/>
        <end position="402"/>
    </location>
</feature>
<dbReference type="Pfam" id="PF10433">
    <property type="entry name" value="Beta-prop_RSE1_1st"/>
    <property type="match status" value="1"/>
</dbReference>
<sequence length="1186" mass="130588">MSTHGSSAFYAISLLPPSQQACPPIIGHFSGLKQQEVIVATGATLTVYKVDNNTGKLVKLASHEAFGILRTMAAFRLTGSSKDYVLLCSDSGRLSVLEYRPDKACFTKIHQETYGKSGVRRVVPGEFMAVDPKGRAVFIASVEKNKLVYVLNRDAAANVTISSPLEALSPGSLLFHSVALDVGYDNPVFATIEVNYSDSDQDPTGRAYEEVQKTLTYYELDLGLNHVVREWTEIINRHANMLIAVPGGYDGPSGVLVCAPDEIVYMHKGRPSRRVPIPHRRGLLEDPDRQRRIVAHVTQLLKGSFFLLVQTEDGDLFKLSIDHFEGDVTSMRIKYFDTVPVATGLTFFKSGYLLVASEFGNSQLYQIERLGDDDDEPEFTETSKHASFQPTALTNFTLVDEIECFNPILDAKVLNLTQEDAPQIYAACGRGARSSFKTIRNGLEVSELVASELPGKPTAIWTTQLAREDAHDAYIVLSFTDGTLVLSIGETVEELTETGFLTSAPTLAVQQLGEDALIQVHPKGIRHVQRDLRVNEWHAPARRTIVQATTNNRQVVVALSSGELVYFELDEDGQLNEYQEKKEMSGGVTALAIGAVPEGRQRNPVLAVACDDSTVRIISLDPDNTLESLSVQALTAPASALCMVSMDDGHATTVYLHIGLQNGIYLRTSLDSTGQLTDTRTRFLGSKPVKLFNVKVQEQAAVLALSSRPWLGYIWNSAMQLTPLQYENIDFAAPFSSDQCPEGLVGIKGPSLRIFTIDNLGNKMRAESHPLSYTPRKFVQHPNQALFYILEADHHAMSADKRSKAISEKQNGSEHQSFLPEHGLPWAANGCWASCIRIFDPSKQEDVSLLELEDDIAAFCACIVTFASRGNELFLAVGAAQGAELMPKSCKQAYLLIYRIVDDGRALELVHKTETSDIPLALCAFQGKLLVGLGGVLRLYDIGLKRCLRKSETEVTSNSIIGLETQGDRIVISDNVEAVTLAVYKHNDNKIICFANDTLPRWTTASTMVDYDTIAGGDRFGNLWIVRVPKNVSELSDNDTTGNTLIHERPYLQGAAHRLDTLAHYHIGDIPTSISKTQLVAGGRSVLVITGIMGSISLLIPFVAKEDAEFFAALETNLRTEDEPLAGRDHMMYRGYYAPPKSVIDGDLCERYALLSITKQRMIAGELDRDVAEVKSKIENQRIRFS</sequence>
<comment type="similarity">
    <text evidence="6">Belongs to the RSE1 family.</text>
</comment>
<dbReference type="Proteomes" id="UP000193685">
    <property type="component" value="Unassembled WGS sequence"/>
</dbReference>
<keyword evidence="5" id="KW-0539">Nucleus</keyword>
<dbReference type="Pfam" id="PF03178">
    <property type="entry name" value="CPSF_A"/>
    <property type="match status" value="1"/>
</dbReference>
<dbReference type="GO" id="GO:0005681">
    <property type="term" value="C:spliceosomal complex"/>
    <property type="evidence" value="ECO:0007669"/>
    <property type="project" value="UniProtKB-KW"/>
</dbReference>
<keyword evidence="2" id="KW-0507">mRNA processing</keyword>
<dbReference type="OMA" id="PRATGHW"/>
<dbReference type="AlphaFoldDB" id="A0A1Y2FSJ9"/>
<protein>
    <submittedName>
        <fullName evidence="10">CPSF A subunit region-domain-containing protein</fullName>
    </submittedName>
</protein>
<dbReference type="GO" id="GO:0008380">
    <property type="term" value="P:RNA splicing"/>
    <property type="evidence" value="ECO:0007669"/>
    <property type="project" value="UniProtKB-KW"/>
</dbReference>
<gene>
    <name evidence="10" type="ORF">BCR37DRAFT_376713</name>
</gene>
<dbReference type="Pfam" id="PF23726">
    <property type="entry name" value="Beta-prop_RSE1_2nd"/>
    <property type="match status" value="1"/>
</dbReference>
<evidence type="ECO:0000256" key="3">
    <source>
        <dbReference type="ARBA" id="ARBA00022728"/>
    </source>
</evidence>
<name>A0A1Y2FSJ9_PROLT</name>
<feature type="domain" description="RSE1/DDB1/CPSF1 second beta-propeller" evidence="9">
    <location>
        <begin position="446"/>
        <end position="757"/>
    </location>
</feature>
<dbReference type="InterPro" id="IPR036322">
    <property type="entry name" value="WD40_repeat_dom_sf"/>
</dbReference>
<comment type="caution">
    <text evidence="10">The sequence shown here is derived from an EMBL/GenBank/DDBJ whole genome shotgun (WGS) entry which is preliminary data.</text>
</comment>
<evidence type="ECO:0000256" key="4">
    <source>
        <dbReference type="ARBA" id="ARBA00023187"/>
    </source>
</evidence>
<evidence type="ECO:0000313" key="10">
    <source>
        <dbReference type="EMBL" id="ORY86166.1"/>
    </source>
</evidence>
<dbReference type="OrthoDB" id="436637at2759"/>
<keyword evidence="3" id="KW-0747">Spliceosome</keyword>
<dbReference type="InterPro" id="IPR018846">
    <property type="entry name" value="Beta-prop_RSE1/DDB1/CPSF1_1st"/>
</dbReference>
<evidence type="ECO:0000256" key="2">
    <source>
        <dbReference type="ARBA" id="ARBA00022664"/>
    </source>
</evidence>
<keyword evidence="11" id="KW-1185">Reference proteome</keyword>
<dbReference type="SUPFAM" id="SSF63829">
    <property type="entry name" value="Calcium-dependent phosphotriesterase"/>
    <property type="match status" value="1"/>
</dbReference>
<dbReference type="Gene3D" id="2.130.10.10">
    <property type="entry name" value="YVTN repeat-like/Quinoprotein amine dehydrogenase"/>
    <property type="match status" value="3"/>
</dbReference>
<evidence type="ECO:0000259" key="8">
    <source>
        <dbReference type="Pfam" id="PF10433"/>
    </source>
</evidence>
<feature type="domain" description="RSE1/DDB1/CPSF1 C-terminal" evidence="7">
    <location>
        <begin position="833"/>
        <end position="1153"/>
    </location>
</feature>
<evidence type="ECO:0000256" key="1">
    <source>
        <dbReference type="ARBA" id="ARBA00004123"/>
    </source>
</evidence>
<dbReference type="EMBL" id="MCFI01000003">
    <property type="protein sequence ID" value="ORY86166.1"/>
    <property type="molecule type" value="Genomic_DNA"/>
</dbReference>
<dbReference type="InterPro" id="IPR015943">
    <property type="entry name" value="WD40/YVTN_repeat-like_dom_sf"/>
</dbReference>
<evidence type="ECO:0000259" key="9">
    <source>
        <dbReference type="Pfam" id="PF23726"/>
    </source>
</evidence>
<dbReference type="SUPFAM" id="SSF50978">
    <property type="entry name" value="WD40 repeat-like"/>
    <property type="match status" value="1"/>
</dbReference>